<dbReference type="PANTHER" id="PTHR14096">
    <property type="entry name" value="APOLIPOPROTEIN L"/>
    <property type="match status" value="1"/>
</dbReference>
<dbReference type="GO" id="GO:0042157">
    <property type="term" value="P:lipoprotein metabolic process"/>
    <property type="evidence" value="ECO:0007669"/>
    <property type="project" value="InterPro"/>
</dbReference>
<keyword evidence="2" id="KW-0812">Transmembrane</keyword>
<proteinExistence type="inferred from homology"/>
<dbReference type="AlphaFoldDB" id="A0AAV1Z054"/>
<protein>
    <submittedName>
        <fullName evidence="3">Uncharacterized protein</fullName>
    </submittedName>
</protein>
<reference evidence="3 4" key="1">
    <citation type="submission" date="2024-04" db="EMBL/GenBank/DDBJ databases">
        <authorList>
            <person name="Rising A."/>
            <person name="Reimegard J."/>
            <person name="Sonavane S."/>
            <person name="Akerstrom W."/>
            <person name="Nylinder S."/>
            <person name="Hedman E."/>
            <person name="Kallberg Y."/>
        </authorList>
    </citation>
    <scope>NUCLEOTIDE SEQUENCE [LARGE SCALE GENOMIC DNA]</scope>
</reference>
<keyword evidence="4" id="KW-1185">Reference proteome</keyword>
<dbReference type="GO" id="GO:0016020">
    <property type="term" value="C:membrane"/>
    <property type="evidence" value="ECO:0007669"/>
    <property type="project" value="TreeGrafter"/>
</dbReference>
<comment type="caution">
    <text evidence="3">The sequence shown here is derived from an EMBL/GenBank/DDBJ whole genome shotgun (WGS) entry which is preliminary data.</text>
</comment>
<dbReference type="Pfam" id="PF05461">
    <property type="entry name" value="ApoL"/>
    <property type="match status" value="1"/>
</dbReference>
<dbReference type="GO" id="GO:0008289">
    <property type="term" value="F:lipid binding"/>
    <property type="evidence" value="ECO:0007669"/>
    <property type="project" value="InterPro"/>
</dbReference>
<dbReference type="EMBL" id="CAXIEN010000014">
    <property type="protein sequence ID" value="CAL1264685.1"/>
    <property type="molecule type" value="Genomic_DNA"/>
</dbReference>
<evidence type="ECO:0000256" key="2">
    <source>
        <dbReference type="SAM" id="Phobius"/>
    </source>
</evidence>
<evidence type="ECO:0000256" key="1">
    <source>
        <dbReference type="ARBA" id="ARBA00010090"/>
    </source>
</evidence>
<comment type="similarity">
    <text evidence="1">Belongs to the apolipoprotein L family.</text>
</comment>
<organism evidence="3 4">
    <name type="scientific">Larinioides sclopetarius</name>
    <dbReference type="NCBI Taxonomy" id="280406"/>
    <lineage>
        <taxon>Eukaryota</taxon>
        <taxon>Metazoa</taxon>
        <taxon>Ecdysozoa</taxon>
        <taxon>Arthropoda</taxon>
        <taxon>Chelicerata</taxon>
        <taxon>Arachnida</taxon>
        <taxon>Araneae</taxon>
        <taxon>Araneomorphae</taxon>
        <taxon>Entelegynae</taxon>
        <taxon>Araneoidea</taxon>
        <taxon>Araneidae</taxon>
        <taxon>Larinioides</taxon>
    </lineage>
</organism>
<gene>
    <name evidence="3" type="ORF">LARSCL_LOCUS2107</name>
</gene>
<evidence type="ECO:0000313" key="3">
    <source>
        <dbReference type="EMBL" id="CAL1264685.1"/>
    </source>
</evidence>
<keyword evidence="2" id="KW-1133">Transmembrane helix</keyword>
<feature type="transmembrane region" description="Helical" evidence="2">
    <location>
        <begin position="267"/>
        <end position="288"/>
    </location>
</feature>
<dbReference type="GO" id="GO:0005576">
    <property type="term" value="C:extracellular region"/>
    <property type="evidence" value="ECO:0007669"/>
    <property type="project" value="InterPro"/>
</dbReference>
<dbReference type="Proteomes" id="UP001497382">
    <property type="component" value="Unassembled WGS sequence"/>
</dbReference>
<sequence length="398" mass="43849">MDEFNILFSFFEGCAFSELEKRLISELYLFIKRIIEDFFKNLPLEERERYHLPTCDVRNFDSVRPDMNIILNFKQKFERTFEILDSSEETRKKFLTTFPSWKSYREENIEKLLNTALGLKNIRQNSNIARIASGGVGIAGGLTIAASLLFPPAAPFAVAGIIAAASGAAGAAGSSVTELLLSQKSLKEAKEVIAEDRRLLEHLGISDFFNELNGIFDDIFGKSISSEILNDLMEFLHQIPQTVNDIRPHLSTLNSLLTKLLPKITEFLIIGPPLAAVILSIIFVIFMIRRRGCFILSNNVVLGLVRTADASVEITRLIAAAGLKGSSALAAQIPRQLAGKIAVGAIAGVGIALDLATIIMNSIDLAEGCHSDEVKMIYAVVDHLTAQLMVYQDFRDGL</sequence>
<keyword evidence="2" id="KW-0472">Membrane</keyword>
<name>A0AAV1Z054_9ARAC</name>
<evidence type="ECO:0000313" key="4">
    <source>
        <dbReference type="Proteomes" id="UP001497382"/>
    </source>
</evidence>
<dbReference type="GO" id="GO:0006869">
    <property type="term" value="P:lipid transport"/>
    <property type="evidence" value="ECO:0007669"/>
    <property type="project" value="InterPro"/>
</dbReference>
<dbReference type="PANTHER" id="PTHR14096:SF28">
    <property type="entry name" value="APOLIPOPROTEIN L, 1-RELATED"/>
    <property type="match status" value="1"/>
</dbReference>
<dbReference type="InterPro" id="IPR008405">
    <property type="entry name" value="ApoL"/>
</dbReference>
<accession>A0AAV1Z054</accession>